<name>A0A0D8FVR8_9ACTN</name>
<dbReference type="PANTHER" id="PTHR43542:SF1">
    <property type="entry name" value="METHYLTRANSFERASE"/>
    <property type="match status" value="1"/>
</dbReference>
<keyword evidence="1 3" id="KW-0489">Methyltransferase</keyword>
<dbReference type="SUPFAM" id="SSF53335">
    <property type="entry name" value="S-adenosyl-L-methionine-dependent methyltransferases"/>
    <property type="match status" value="1"/>
</dbReference>
<protein>
    <submittedName>
        <fullName evidence="3">Ribosomal RNA small subunit methyltransferase D</fullName>
        <ecNumber evidence="3">2.1.1.171</ecNumber>
    </submittedName>
</protein>
<dbReference type="AlphaFoldDB" id="A0A0D8FVR8"/>
<dbReference type="GeneID" id="78372096"/>
<dbReference type="Pfam" id="PF03602">
    <property type="entry name" value="Cons_hypoth95"/>
    <property type="match status" value="1"/>
</dbReference>
<dbReference type="EMBL" id="JXUW01000005">
    <property type="protein sequence ID" value="KJE77370.1"/>
    <property type="molecule type" value="Genomic_DNA"/>
</dbReference>
<evidence type="ECO:0000256" key="2">
    <source>
        <dbReference type="ARBA" id="ARBA00022679"/>
    </source>
</evidence>
<evidence type="ECO:0000313" key="4">
    <source>
        <dbReference type="Proteomes" id="UP000032336"/>
    </source>
</evidence>
<dbReference type="GO" id="GO:0052913">
    <property type="term" value="F:16S rRNA (guanine(966)-N(2))-methyltransferase activity"/>
    <property type="evidence" value="ECO:0007669"/>
    <property type="project" value="UniProtKB-EC"/>
</dbReference>
<dbReference type="eggNOG" id="COG0742">
    <property type="taxonomic scope" value="Bacteria"/>
</dbReference>
<gene>
    <name evidence="3" type="primary">rsmD</name>
    <name evidence="3" type="ORF">FEAC_08040</name>
</gene>
<keyword evidence="2 3" id="KW-0808">Transferase</keyword>
<dbReference type="GO" id="GO:0003676">
    <property type="term" value="F:nucleic acid binding"/>
    <property type="evidence" value="ECO:0007669"/>
    <property type="project" value="InterPro"/>
</dbReference>
<dbReference type="Gene3D" id="3.40.50.150">
    <property type="entry name" value="Vaccinia Virus protein VP39"/>
    <property type="match status" value="1"/>
</dbReference>
<dbReference type="EC" id="2.1.1.171" evidence="3"/>
<dbReference type="RefSeq" id="WP_052565486.1">
    <property type="nucleotide sequence ID" value="NZ_JQKF01000004.1"/>
</dbReference>
<dbReference type="Proteomes" id="UP000032336">
    <property type="component" value="Unassembled WGS sequence"/>
</dbReference>
<organism evidence="3 4">
    <name type="scientific">Ferrimicrobium acidiphilum DSM 19497</name>
    <dbReference type="NCBI Taxonomy" id="1121877"/>
    <lineage>
        <taxon>Bacteria</taxon>
        <taxon>Bacillati</taxon>
        <taxon>Actinomycetota</taxon>
        <taxon>Acidimicrobiia</taxon>
        <taxon>Acidimicrobiales</taxon>
        <taxon>Acidimicrobiaceae</taxon>
        <taxon>Ferrimicrobium</taxon>
    </lineage>
</organism>
<accession>A0A0D8FVR8</accession>
<dbReference type="PIRSF" id="PIRSF004553">
    <property type="entry name" value="CHP00095"/>
    <property type="match status" value="1"/>
</dbReference>
<reference evidence="3 4" key="1">
    <citation type="submission" date="2015-01" db="EMBL/GenBank/DDBJ databases">
        <title>Draft genome of the acidophilic iron oxidizer Ferrimicrobium acidiphilum strain T23.</title>
        <authorList>
            <person name="Poehlein A."/>
            <person name="Eisen S."/>
            <person name="Schloemann M."/>
            <person name="Johnson B.D."/>
            <person name="Daniel R."/>
            <person name="Muehling M."/>
        </authorList>
    </citation>
    <scope>NUCLEOTIDE SEQUENCE [LARGE SCALE GENOMIC DNA]</scope>
    <source>
        <strain evidence="3 4">T23</strain>
    </source>
</reference>
<keyword evidence="4" id="KW-1185">Reference proteome</keyword>
<dbReference type="PANTHER" id="PTHR43542">
    <property type="entry name" value="METHYLTRANSFERASE"/>
    <property type="match status" value="1"/>
</dbReference>
<comment type="caution">
    <text evidence="3">The sequence shown here is derived from an EMBL/GenBank/DDBJ whole genome shotgun (WGS) entry which is preliminary data.</text>
</comment>
<dbReference type="InterPro" id="IPR004398">
    <property type="entry name" value="RNA_MeTrfase_RsmD"/>
</dbReference>
<evidence type="ECO:0000313" key="3">
    <source>
        <dbReference type="EMBL" id="KJE77370.1"/>
    </source>
</evidence>
<dbReference type="PATRIC" id="fig|1121877.4.peg.858"/>
<dbReference type="PROSITE" id="PS00092">
    <property type="entry name" value="N6_MTASE"/>
    <property type="match status" value="1"/>
</dbReference>
<dbReference type="OrthoDB" id="9803017at2"/>
<dbReference type="STRING" id="1121877.FEAC_08040"/>
<dbReference type="InterPro" id="IPR002052">
    <property type="entry name" value="DNA_methylase_N6_adenine_CS"/>
</dbReference>
<proteinExistence type="predicted"/>
<evidence type="ECO:0000256" key="1">
    <source>
        <dbReference type="ARBA" id="ARBA00022603"/>
    </source>
</evidence>
<dbReference type="InterPro" id="IPR029063">
    <property type="entry name" value="SAM-dependent_MTases_sf"/>
</dbReference>
<sequence>MIRIVAGTLGGRKLGVRIPAGVRPTTERLREALFSILASRVSPETMSWLDLFGGSGAIGFEALSRGVPRVVYNDHNLALVNQVRKEAVALGVDARMTCYALDALQCLERLRDDAFGIIFLDPPYGYLGFEELGSRLPPARFVVVESTSEVTLGPRWEAKWWRRYGDTRLGLFEQV</sequence>